<comment type="caution">
    <text evidence="1">The sequence shown here is derived from an EMBL/GenBank/DDBJ whole genome shotgun (WGS) entry which is preliminary data.</text>
</comment>
<accession>A0AAJ1HU53</accession>
<dbReference type="RefSeq" id="WP_169462702.1">
    <property type="nucleotide sequence ID" value="NZ_JAQOMV010000018.1"/>
</dbReference>
<organism evidence="1 2">
    <name type="scientific">Limosilactobacillus mucosae</name>
    <name type="common">Lactobacillus mucosae</name>
    <dbReference type="NCBI Taxonomy" id="97478"/>
    <lineage>
        <taxon>Bacteria</taxon>
        <taxon>Bacillati</taxon>
        <taxon>Bacillota</taxon>
        <taxon>Bacilli</taxon>
        <taxon>Lactobacillales</taxon>
        <taxon>Lactobacillaceae</taxon>
        <taxon>Limosilactobacillus</taxon>
    </lineage>
</organism>
<name>A0AAJ1HU53_LIMMU</name>
<gene>
    <name evidence="1" type="ORF">PO250_04295</name>
</gene>
<sequence>MVKKIKDANDTLYIEKNILLTDLGLNYNRVPSAGGLGSLGSQNDDSN</sequence>
<protein>
    <submittedName>
        <fullName evidence="1">Uncharacterized protein</fullName>
    </submittedName>
</protein>
<proteinExistence type="predicted"/>
<dbReference type="AlphaFoldDB" id="A0AAJ1HU53"/>
<dbReference type="EMBL" id="JAQONE010000015">
    <property type="protein sequence ID" value="MDC2829539.1"/>
    <property type="molecule type" value="Genomic_DNA"/>
</dbReference>
<evidence type="ECO:0000313" key="1">
    <source>
        <dbReference type="EMBL" id="MDC2829539.1"/>
    </source>
</evidence>
<evidence type="ECO:0000313" key="2">
    <source>
        <dbReference type="Proteomes" id="UP001220670"/>
    </source>
</evidence>
<reference evidence="1" key="1">
    <citation type="submission" date="2023-01" db="EMBL/GenBank/DDBJ databases">
        <title>Genome analysis of 13 Lactobacillus isolated from gut of wild boar.</title>
        <authorList>
            <person name="Papp P."/>
            <person name="Libisch B."/>
            <person name="Nagy T."/>
            <person name="Olasz F."/>
        </authorList>
    </citation>
    <scope>NUCLEOTIDE SEQUENCE</scope>
    <source>
        <strain evidence="1">F146</strain>
    </source>
</reference>
<dbReference type="Proteomes" id="UP001220670">
    <property type="component" value="Unassembled WGS sequence"/>
</dbReference>